<dbReference type="AlphaFoldDB" id="A0A1W6C0L4"/>
<dbReference type="RefSeq" id="WP_172689324.1">
    <property type="nucleotide sequence ID" value="NZ_KX893538.1"/>
</dbReference>
<geneLocation type="plasmid" evidence="1">
    <name>pG20</name>
</geneLocation>
<accession>A0A1W6C0L4</accession>
<dbReference type="SUPFAM" id="SSF53335">
    <property type="entry name" value="S-adenosyl-L-methionine-dependent methyltransferases"/>
    <property type="match status" value="1"/>
</dbReference>
<dbReference type="InterPro" id="IPR029063">
    <property type="entry name" value="SAM-dependent_MTases_sf"/>
</dbReference>
<dbReference type="EMBL" id="KX893538">
    <property type="protein sequence ID" value="ARJ57932.1"/>
    <property type="molecule type" value="Genomic_DNA"/>
</dbReference>
<name>A0A1W6C0L4_PSEFL</name>
<organism evidence="1">
    <name type="scientific">Pseudomonas fluorescens</name>
    <dbReference type="NCBI Taxonomy" id="294"/>
    <lineage>
        <taxon>Bacteria</taxon>
        <taxon>Pseudomonadati</taxon>
        <taxon>Pseudomonadota</taxon>
        <taxon>Gammaproteobacteria</taxon>
        <taxon>Pseudomonadales</taxon>
        <taxon>Pseudomonadaceae</taxon>
        <taxon>Pseudomonas</taxon>
    </lineage>
</organism>
<proteinExistence type="predicted"/>
<evidence type="ECO:0000313" key="1">
    <source>
        <dbReference type="EMBL" id="ARJ57932.1"/>
    </source>
</evidence>
<keyword evidence="1" id="KW-0614">Plasmid</keyword>
<sequence>MGSELALDSLVTAFSAAQAYEQSVGIHHLFDQPSKVDVVRLADKVQGHLTPTQARNRIENWIAHAKSQAAGMNNSDKIVLSLFDTSGEWSKPWEEAGYQVYRFDIQDNPELGDVNNFNVEFFTEWFGDFYGQDVFAILAACPCTDFARSGCRHFSSKDLDGRTMASVELVHQTLRVIEYYKPALWAIENPVGRIEKLGGLPSWRLSFDPCHVGDPYTKKTLIWGRFNADLPVAPVEPIEGSKMHIKYGGRSLATKNARSVTPEGFAYSFFMANNLIDHPRLELCGKYDRLSQRLLGQAIDAGMELREISDLIDDAYLMDLDDERADALLRNAVQVRGCNLDSFVDVGGQVAMSI</sequence>
<protein>
    <submittedName>
        <fullName evidence="1">Uncharacterized protein</fullName>
    </submittedName>
</protein>
<reference evidence="1" key="1">
    <citation type="submission" date="2016-09" db="EMBL/GenBank/DDBJ databases">
        <title>IS1411 activates the second repA gene of the plasmid pG20 in Pseudomonas fluorescens PC20.</title>
        <authorList>
            <person name="Naanuri E."/>
            <person name="Heinaru E."/>
            <person name="Joesaar M."/>
            <person name="Heinaru A."/>
        </authorList>
    </citation>
    <scope>NUCLEOTIDE SEQUENCE</scope>
    <source>
        <strain evidence="1">PC20</strain>
        <plasmid evidence="1">pG20</plasmid>
    </source>
</reference>
<dbReference type="Gene3D" id="3.40.50.150">
    <property type="entry name" value="Vaccinia Virus protein VP39"/>
    <property type="match status" value="1"/>
</dbReference>